<organism evidence="17">
    <name type="scientific">Drosophila grimshawi</name>
    <name type="common">Hawaiian fruit fly</name>
    <name type="synonym">Idiomyia grimshawi</name>
    <dbReference type="NCBI Taxonomy" id="7222"/>
    <lineage>
        <taxon>Eukaryota</taxon>
        <taxon>Metazoa</taxon>
        <taxon>Ecdysozoa</taxon>
        <taxon>Arthropoda</taxon>
        <taxon>Hexapoda</taxon>
        <taxon>Insecta</taxon>
        <taxon>Pterygota</taxon>
        <taxon>Neoptera</taxon>
        <taxon>Endopterygota</taxon>
        <taxon>Diptera</taxon>
        <taxon>Brachycera</taxon>
        <taxon>Muscomorpha</taxon>
        <taxon>Ephydroidea</taxon>
        <taxon>Drosophilidae</taxon>
        <taxon>Drosophila</taxon>
        <taxon>Hawaiian Drosophila</taxon>
    </lineage>
</organism>
<dbReference type="OrthoDB" id="2132067at2759"/>
<keyword evidence="8" id="KW-1015">Disulfide bond</keyword>
<evidence type="ECO:0000256" key="1">
    <source>
        <dbReference type="ARBA" id="ARBA00004651"/>
    </source>
</evidence>
<keyword evidence="6 12" id="KW-0297">G-protein coupled receptor</keyword>
<dbReference type="Gene3D" id="1.20.1070.10">
    <property type="entry name" value="Rhodopsin 7-helix transmembrane proteins"/>
    <property type="match status" value="1"/>
</dbReference>
<evidence type="ECO:0000256" key="11">
    <source>
        <dbReference type="ARBA" id="ARBA00023224"/>
    </source>
</evidence>
<feature type="transmembrane region" description="Helical" evidence="13">
    <location>
        <begin position="367"/>
        <end position="392"/>
    </location>
</feature>
<dbReference type="SMR" id="B4JN40"/>
<evidence type="ECO:0000256" key="12">
    <source>
        <dbReference type="RuleBase" id="RU000688"/>
    </source>
</evidence>
<evidence type="ECO:0000256" key="10">
    <source>
        <dbReference type="ARBA" id="ARBA00023180"/>
    </source>
</evidence>
<proteinExistence type="inferred from homology"/>
<dbReference type="PROSITE" id="PS50262">
    <property type="entry name" value="G_PROTEIN_RECEP_F1_2"/>
    <property type="match status" value="1"/>
</dbReference>
<dbReference type="SMART" id="SM01381">
    <property type="entry name" value="7TM_GPCR_Srsx"/>
    <property type="match status" value="1"/>
</dbReference>
<feature type="transmembrane region" description="Helical" evidence="13">
    <location>
        <begin position="288"/>
        <end position="312"/>
    </location>
</feature>
<comment type="similarity">
    <text evidence="2 12">Belongs to the G-protein coupled receptor 1 family.</text>
</comment>
<feature type="transmembrane region" description="Helical" evidence="13">
    <location>
        <begin position="154"/>
        <end position="179"/>
    </location>
</feature>
<keyword evidence="17" id="KW-1185">Reference proteome</keyword>
<dbReference type="GO" id="GO:0007218">
    <property type="term" value="P:neuropeptide signaling pathway"/>
    <property type="evidence" value="ECO:0007669"/>
    <property type="project" value="EnsemblMetazoa"/>
</dbReference>
<keyword evidence="11 12" id="KW-0807">Transducer</keyword>
<evidence type="ECO:0000256" key="7">
    <source>
        <dbReference type="ARBA" id="ARBA00023136"/>
    </source>
</evidence>
<evidence type="ECO:0000313" key="16">
    <source>
        <dbReference type="EMBL" id="EDV92133.1"/>
    </source>
</evidence>
<dbReference type="Proteomes" id="UP000001070">
    <property type="component" value="Unassembled WGS sequence"/>
</dbReference>
<dbReference type="PhylomeDB" id="B4JN40"/>
<dbReference type="GO" id="GO:0005886">
    <property type="term" value="C:plasma membrane"/>
    <property type="evidence" value="ECO:0007669"/>
    <property type="project" value="UniProtKB-SubCell"/>
</dbReference>
<evidence type="ECO:0000256" key="3">
    <source>
        <dbReference type="ARBA" id="ARBA00022475"/>
    </source>
</evidence>
<gene>
    <name evidence="16" type="primary">Dgri\GH24210</name>
    <name evidence="16" type="ORF">Dgri_GH24210</name>
</gene>
<comment type="subcellular location">
    <subcellularLocation>
        <location evidence="1">Cell membrane</location>
        <topology evidence="1">Multi-pass membrane protein</topology>
    </subcellularLocation>
</comment>
<name>B4JN40_DROGR</name>
<dbReference type="OMA" id="ANDSMDY"/>
<dbReference type="PANTHER" id="PTHR45695:SF23">
    <property type="entry name" value="GALANIN-LIKE G-PROTEIN COUPLED RECEPTOR NPR-9"/>
    <property type="match status" value="1"/>
</dbReference>
<evidence type="ECO:0000313" key="17">
    <source>
        <dbReference type="Proteomes" id="UP000001070"/>
    </source>
</evidence>
<sequence length="436" mass="47864">MGLAVFLSLGLGPGCPRLTVALALAVLISFWPTGSLGAAAVDCTDWLSPSECSNNNNTVTGKGNSNNHNKIGNNDSNYMAGSSSLDHLNSSMRPDNLLEMDLERDGDNWPLERVVSIIVPVFFGIIGFAGLVGNALVILVVVVNQQMRSTTNLLIINLAVSDILFVIFCVPFTATDYILPEWPFGNVWCKFVQYMIVVTCHCSVYTLVLMSFDRFLAVVHPVTSMSLRTERNATLAIMCAWITIVTTAIPVALAHSVRIYQYHGRAGTACVFSTEEEVWSLVGFQVSFFLSSYVAPLTLICFLYMGMLARLWKSAPGCKPSAESRKGKRRVTRMVVVVVLAFAICWLPIHVILVLKALNMYGGTHLTVIIQIISHVLAYTNSCINPILYAFLSDNFRKAFRKVVWCGSPPPIVTNQQMTKTTRTATGNGTSNIEML</sequence>
<dbReference type="PANTHER" id="PTHR45695">
    <property type="entry name" value="LEUCOKININ RECEPTOR-RELATED"/>
    <property type="match status" value="1"/>
</dbReference>
<evidence type="ECO:0000256" key="14">
    <source>
        <dbReference type="SAM" id="SignalP"/>
    </source>
</evidence>
<evidence type="ECO:0000256" key="5">
    <source>
        <dbReference type="ARBA" id="ARBA00022989"/>
    </source>
</evidence>
<evidence type="ECO:0000256" key="8">
    <source>
        <dbReference type="ARBA" id="ARBA00023157"/>
    </source>
</evidence>
<dbReference type="HOGENOM" id="CLU_009579_6_4_1"/>
<dbReference type="KEGG" id="dgr:6566010"/>
<evidence type="ECO:0000256" key="9">
    <source>
        <dbReference type="ARBA" id="ARBA00023170"/>
    </source>
</evidence>
<dbReference type="InParanoid" id="B4JN40"/>
<dbReference type="SUPFAM" id="SSF81321">
    <property type="entry name" value="Family A G protein-coupled receptor-like"/>
    <property type="match status" value="1"/>
</dbReference>
<feature type="domain" description="G-protein coupled receptors family 1 profile" evidence="15">
    <location>
        <begin position="133"/>
        <end position="389"/>
    </location>
</feature>
<reference evidence="16 17" key="1">
    <citation type="journal article" date="2007" name="Nature">
        <title>Evolution of genes and genomes on the Drosophila phylogeny.</title>
        <authorList>
            <consortium name="Drosophila 12 Genomes Consortium"/>
            <person name="Clark A.G."/>
            <person name="Eisen M.B."/>
            <person name="Smith D.R."/>
            <person name="Bergman C.M."/>
            <person name="Oliver B."/>
            <person name="Markow T.A."/>
            <person name="Kaufman T.C."/>
            <person name="Kellis M."/>
            <person name="Gelbart W."/>
            <person name="Iyer V.N."/>
            <person name="Pollard D.A."/>
            <person name="Sackton T.B."/>
            <person name="Larracuente A.M."/>
            <person name="Singh N.D."/>
            <person name="Abad J.P."/>
            <person name="Abt D.N."/>
            <person name="Adryan B."/>
            <person name="Aguade M."/>
            <person name="Akashi H."/>
            <person name="Anderson W.W."/>
            <person name="Aquadro C.F."/>
            <person name="Ardell D.H."/>
            <person name="Arguello R."/>
            <person name="Artieri C.G."/>
            <person name="Barbash D.A."/>
            <person name="Barker D."/>
            <person name="Barsanti P."/>
            <person name="Batterham P."/>
            <person name="Batzoglou S."/>
            <person name="Begun D."/>
            <person name="Bhutkar A."/>
            <person name="Blanco E."/>
            <person name="Bosak S.A."/>
            <person name="Bradley R.K."/>
            <person name="Brand A.D."/>
            <person name="Brent M.R."/>
            <person name="Brooks A.N."/>
            <person name="Brown R.H."/>
            <person name="Butlin R.K."/>
            <person name="Caggese C."/>
            <person name="Calvi B.R."/>
            <person name="Bernardo de Carvalho A."/>
            <person name="Caspi A."/>
            <person name="Castrezana S."/>
            <person name="Celniker S.E."/>
            <person name="Chang J.L."/>
            <person name="Chapple C."/>
            <person name="Chatterji S."/>
            <person name="Chinwalla A."/>
            <person name="Civetta A."/>
            <person name="Clifton S.W."/>
            <person name="Comeron J.M."/>
            <person name="Costello J.C."/>
            <person name="Coyne J.A."/>
            <person name="Daub J."/>
            <person name="David R.G."/>
            <person name="Delcher A.L."/>
            <person name="Delehaunty K."/>
            <person name="Do C.B."/>
            <person name="Ebling H."/>
            <person name="Edwards K."/>
            <person name="Eickbush T."/>
            <person name="Evans J.D."/>
            <person name="Filipski A."/>
            <person name="Findeiss S."/>
            <person name="Freyhult E."/>
            <person name="Fulton L."/>
            <person name="Fulton R."/>
            <person name="Garcia A.C."/>
            <person name="Gardiner A."/>
            <person name="Garfield D.A."/>
            <person name="Garvin B.E."/>
            <person name="Gibson G."/>
            <person name="Gilbert D."/>
            <person name="Gnerre S."/>
            <person name="Godfrey J."/>
            <person name="Good R."/>
            <person name="Gotea V."/>
            <person name="Gravely B."/>
            <person name="Greenberg A.J."/>
            <person name="Griffiths-Jones S."/>
            <person name="Gross S."/>
            <person name="Guigo R."/>
            <person name="Gustafson E.A."/>
            <person name="Haerty W."/>
            <person name="Hahn M.W."/>
            <person name="Halligan D.L."/>
            <person name="Halpern A.L."/>
            <person name="Halter G.M."/>
            <person name="Han M.V."/>
            <person name="Heger A."/>
            <person name="Hillier L."/>
            <person name="Hinrichs A.S."/>
            <person name="Holmes I."/>
            <person name="Hoskins R.A."/>
            <person name="Hubisz M.J."/>
            <person name="Hultmark D."/>
            <person name="Huntley M.A."/>
            <person name="Jaffe D.B."/>
            <person name="Jagadeeshan S."/>
            <person name="Jeck W.R."/>
            <person name="Johnson J."/>
            <person name="Jones C.D."/>
            <person name="Jordan W.C."/>
            <person name="Karpen G.H."/>
            <person name="Kataoka E."/>
            <person name="Keightley P.D."/>
            <person name="Kheradpour P."/>
            <person name="Kirkness E.F."/>
            <person name="Koerich L.B."/>
            <person name="Kristiansen K."/>
            <person name="Kudrna D."/>
            <person name="Kulathinal R.J."/>
            <person name="Kumar S."/>
            <person name="Kwok R."/>
            <person name="Lander E."/>
            <person name="Langley C.H."/>
            <person name="Lapoint R."/>
            <person name="Lazzaro B.P."/>
            <person name="Lee S.J."/>
            <person name="Levesque L."/>
            <person name="Li R."/>
            <person name="Lin C.F."/>
            <person name="Lin M.F."/>
            <person name="Lindblad-Toh K."/>
            <person name="Llopart A."/>
            <person name="Long M."/>
            <person name="Low L."/>
            <person name="Lozovsky E."/>
            <person name="Lu J."/>
            <person name="Luo M."/>
            <person name="Machado C.A."/>
            <person name="Makalowski W."/>
            <person name="Marzo M."/>
            <person name="Matsuda M."/>
            <person name="Matzkin L."/>
            <person name="McAllister B."/>
            <person name="McBride C.S."/>
            <person name="McKernan B."/>
            <person name="McKernan K."/>
            <person name="Mendez-Lago M."/>
            <person name="Minx P."/>
            <person name="Mollenhauer M.U."/>
            <person name="Montooth K."/>
            <person name="Mount S.M."/>
            <person name="Mu X."/>
            <person name="Myers E."/>
            <person name="Negre B."/>
            <person name="Newfeld S."/>
            <person name="Nielsen R."/>
            <person name="Noor M.A."/>
            <person name="O'Grady P."/>
            <person name="Pachter L."/>
            <person name="Papaceit M."/>
            <person name="Parisi M.J."/>
            <person name="Parisi M."/>
            <person name="Parts L."/>
            <person name="Pedersen J.S."/>
            <person name="Pesole G."/>
            <person name="Phillippy A.M."/>
            <person name="Ponting C.P."/>
            <person name="Pop M."/>
            <person name="Porcelli D."/>
            <person name="Powell J.R."/>
            <person name="Prohaska S."/>
            <person name="Pruitt K."/>
            <person name="Puig M."/>
            <person name="Quesneville H."/>
            <person name="Ram K.R."/>
            <person name="Rand D."/>
            <person name="Rasmussen M.D."/>
            <person name="Reed L.K."/>
            <person name="Reenan R."/>
            <person name="Reily A."/>
            <person name="Remington K.A."/>
            <person name="Rieger T.T."/>
            <person name="Ritchie M.G."/>
            <person name="Robin C."/>
            <person name="Rogers Y.H."/>
            <person name="Rohde C."/>
            <person name="Rozas J."/>
            <person name="Rubenfield M.J."/>
            <person name="Ruiz A."/>
            <person name="Russo S."/>
            <person name="Salzberg S.L."/>
            <person name="Sanchez-Gracia A."/>
            <person name="Saranga D.J."/>
            <person name="Sato H."/>
            <person name="Schaeffer S.W."/>
            <person name="Schatz M.C."/>
            <person name="Schlenke T."/>
            <person name="Schwartz R."/>
            <person name="Segarra C."/>
            <person name="Singh R.S."/>
            <person name="Sirot L."/>
            <person name="Sirota M."/>
            <person name="Sisneros N.B."/>
            <person name="Smith C.D."/>
            <person name="Smith T.F."/>
            <person name="Spieth J."/>
            <person name="Stage D.E."/>
            <person name="Stark A."/>
            <person name="Stephan W."/>
            <person name="Strausberg R.L."/>
            <person name="Strempel S."/>
            <person name="Sturgill D."/>
            <person name="Sutton G."/>
            <person name="Sutton G.G."/>
            <person name="Tao W."/>
            <person name="Teichmann S."/>
            <person name="Tobari Y.N."/>
            <person name="Tomimura Y."/>
            <person name="Tsolas J.M."/>
            <person name="Valente V.L."/>
            <person name="Venter E."/>
            <person name="Venter J.C."/>
            <person name="Vicario S."/>
            <person name="Vieira F.G."/>
            <person name="Vilella A.J."/>
            <person name="Villasante A."/>
            <person name="Walenz B."/>
            <person name="Wang J."/>
            <person name="Wasserman M."/>
            <person name="Watts T."/>
            <person name="Wilson D."/>
            <person name="Wilson R.K."/>
            <person name="Wing R.A."/>
            <person name="Wolfner M.F."/>
            <person name="Wong A."/>
            <person name="Wong G.K."/>
            <person name="Wu C.I."/>
            <person name="Wu G."/>
            <person name="Yamamoto D."/>
            <person name="Yang H.P."/>
            <person name="Yang S.P."/>
            <person name="Yorke J.A."/>
            <person name="Yoshida K."/>
            <person name="Zdobnov E."/>
            <person name="Zhang P."/>
            <person name="Zhang Y."/>
            <person name="Zimin A.V."/>
            <person name="Baldwin J."/>
            <person name="Abdouelleil A."/>
            <person name="Abdulkadir J."/>
            <person name="Abebe A."/>
            <person name="Abera B."/>
            <person name="Abreu J."/>
            <person name="Acer S.C."/>
            <person name="Aftuck L."/>
            <person name="Alexander A."/>
            <person name="An P."/>
            <person name="Anderson E."/>
            <person name="Anderson S."/>
            <person name="Arachi H."/>
            <person name="Azer M."/>
            <person name="Bachantsang P."/>
            <person name="Barry A."/>
            <person name="Bayul T."/>
            <person name="Berlin A."/>
            <person name="Bessette D."/>
            <person name="Bloom T."/>
            <person name="Blye J."/>
            <person name="Boguslavskiy L."/>
            <person name="Bonnet C."/>
            <person name="Boukhgalter B."/>
            <person name="Bourzgui I."/>
            <person name="Brown A."/>
            <person name="Cahill P."/>
            <person name="Channer S."/>
            <person name="Cheshatsang Y."/>
            <person name="Chuda L."/>
            <person name="Citroen M."/>
            <person name="Collymore A."/>
            <person name="Cooke P."/>
            <person name="Costello M."/>
            <person name="D'Aco K."/>
            <person name="Daza R."/>
            <person name="De Haan G."/>
            <person name="DeGray S."/>
            <person name="DeMaso C."/>
            <person name="Dhargay N."/>
            <person name="Dooley K."/>
            <person name="Dooley E."/>
            <person name="Doricent M."/>
            <person name="Dorje P."/>
            <person name="Dorjee K."/>
            <person name="Dupes A."/>
            <person name="Elong R."/>
            <person name="Falk J."/>
            <person name="Farina A."/>
            <person name="Faro S."/>
            <person name="Ferguson D."/>
            <person name="Fisher S."/>
            <person name="Foley C.D."/>
            <person name="Franke A."/>
            <person name="Friedrich D."/>
            <person name="Gadbois L."/>
            <person name="Gearin G."/>
            <person name="Gearin C.R."/>
            <person name="Giannoukos G."/>
            <person name="Goode T."/>
            <person name="Graham J."/>
            <person name="Grandbois E."/>
            <person name="Grewal S."/>
            <person name="Gyaltsen K."/>
            <person name="Hafez N."/>
            <person name="Hagos B."/>
            <person name="Hall J."/>
            <person name="Henson C."/>
            <person name="Hollinger A."/>
            <person name="Honan T."/>
            <person name="Huard M.D."/>
            <person name="Hughes L."/>
            <person name="Hurhula B."/>
            <person name="Husby M.E."/>
            <person name="Kamat A."/>
            <person name="Kanga B."/>
            <person name="Kashin S."/>
            <person name="Khazanovich D."/>
            <person name="Kisner P."/>
            <person name="Lance K."/>
            <person name="Lara M."/>
            <person name="Lee W."/>
            <person name="Lennon N."/>
            <person name="Letendre F."/>
            <person name="LeVine R."/>
            <person name="Lipovsky A."/>
            <person name="Liu X."/>
            <person name="Liu J."/>
            <person name="Liu S."/>
            <person name="Lokyitsang T."/>
            <person name="Lokyitsang Y."/>
            <person name="Lubonja R."/>
            <person name="Lui A."/>
            <person name="MacDonald P."/>
            <person name="Magnisalis V."/>
            <person name="Maru K."/>
            <person name="Matthews C."/>
            <person name="McCusker W."/>
            <person name="McDonough S."/>
            <person name="Mehta T."/>
            <person name="Meldrim J."/>
            <person name="Meneus L."/>
            <person name="Mihai O."/>
            <person name="Mihalev A."/>
            <person name="Mihova T."/>
            <person name="Mittelman R."/>
            <person name="Mlenga V."/>
            <person name="Montmayeur A."/>
            <person name="Mulrain L."/>
            <person name="Navidi A."/>
            <person name="Naylor J."/>
            <person name="Negash T."/>
            <person name="Nguyen T."/>
            <person name="Nguyen N."/>
            <person name="Nicol R."/>
            <person name="Norbu C."/>
            <person name="Norbu N."/>
            <person name="Novod N."/>
            <person name="O'Neill B."/>
            <person name="Osman S."/>
            <person name="Markiewicz E."/>
            <person name="Oyono O.L."/>
            <person name="Patti C."/>
            <person name="Phunkhang P."/>
            <person name="Pierre F."/>
            <person name="Priest M."/>
            <person name="Raghuraman S."/>
            <person name="Rege F."/>
            <person name="Reyes R."/>
            <person name="Rise C."/>
            <person name="Rogov P."/>
            <person name="Ross K."/>
            <person name="Ryan E."/>
            <person name="Settipalli S."/>
            <person name="Shea T."/>
            <person name="Sherpa N."/>
            <person name="Shi L."/>
            <person name="Shih D."/>
            <person name="Sparrow T."/>
            <person name="Spaulding J."/>
            <person name="Stalker J."/>
            <person name="Stange-Thomann N."/>
            <person name="Stavropoulos S."/>
            <person name="Stone C."/>
            <person name="Strader C."/>
            <person name="Tesfaye S."/>
            <person name="Thomson T."/>
            <person name="Thoulutsang Y."/>
            <person name="Thoulutsang D."/>
            <person name="Topham K."/>
            <person name="Topping I."/>
            <person name="Tsamla T."/>
            <person name="Vassiliev H."/>
            <person name="Vo A."/>
            <person name="Wangchuk T."/>
            <person name="Wangdi T."/>
            <person name="Weiand M."/>
            <person name="Wilkinson J."/>
            <person name="Wilson A."/>
            <person name="Yadav S."/>
            <person name="Young G."/>
            <person name="Yu Q."/>
            <person name="Zembek L."/>
            <person name="Zhong D."/>
            <person name="Zimmer A."/>
            <person name="Zwirko Z."/>
            <person name="Jaffe D.B."/>
            <person name="Alvarez P."/>
            <person name="Brockman W."/>
            <person name="Butler J."/>
            <person name="Chin C."/>
            <person name="Gnerre S."/>
            <person name="Grabherr M."/>
            <person name="Kleber M."/>
            <person name="Mauceli E."/>
            <person name="MacCallum I."/>
        </authorList>
    </citation>
    <scope>NUCLEOTIDE SEQUENCE [LARGE SCALE GENOMIC DNA]</scope>
    <source>
        <strain evidence="17">Tucson 15287-2541.00</strain>
    </source>
</reference>
<dbReference type="InterPro" id="IPR000405">
    <property type="entry name" value="Galanin_rcpt"/>
</dbReference>
<keyword evidence="9 12" id="KW-0675">Receptor</keyword>
<evidence type="ECO:0000256" key="2">
    <source>
        <dbReference type="ARBA" id="ARBA00010663"/>
    </source>
</evidence>
<dbReference type="InterPro" id="IPR000276">
    <property type="entry name" value="GPCR_Rhodpsn"/>
</dbReference>
<accession>B4JN40</accession>
<dbReference type="FunFam" id="1.20.1070.10:FF:000255">
    <property type="entry name" value="Allatostatin A receptor"/>
    <property type="match status" value="1"/>
</dbReference>
<feature type="transmembrane region" description="Helical" evidence="13">
    <location>
        <begin position="191"/>
        <end position="212"/>
    </location>
</feature>
<dbReference type="GO" id="GO:0008261">
    <property type="term" value="F:allatostatin receptor activity"/>
    <property type="evidence" value="ECO:0007669"/>
    <property type="project" value="EnsemblMetazoa"/>
</dbReference>
<dbReference type="PROSITE" id="PS00237">
    <property type="entry name" value="G_PROTEIN_RECEP_F1_1"/>
    <property type="match status" value="1"/>
</dbReference>
<feature type="transmembrane region" description="Helical" evidence="13">
    <location>
        <begin position="117"/>
        <end position="142"/>
    </location>
</feature>
<dbReference type="AlphaFoldDB" id="B4JN40"/>
<keyword evidence="5 13" id="KW-1133">Transmembrane helix</keyword>
<evidence type="ECO:0000256" key="13">
    <source>
        <dbReference type="SAM" id="Phobius"/>
    </source>
</evidence>
<dbReference type="Pfam" id="PF00001">
    <property type="entry name" value="7tm_1"/>
    <property type="match status" value="1"/>
</dbReference>
<dbReference type="CDD" id="cd15096">
    <property type="entry name" value="7tmA_AstA_R_insect"/>
    <property type="match status" value="1"/>
</dbReference>
<keyword evidence="3" id="KW-1003">Cell membrane</keyword>
<feature type="chain" id="PRO_5002809237" evidence="14">
    <location>
        <begin position="38"/>
        <end position="436"/>
    </location>
</feature>
<keyword evidence="14" id="KW-0732">Signal</keyword>
<dbReference type="PRINTS" id="PR00237">
    <property type="entry name" value="GPCRRHODOPSN"/>
</dbReference>
<dbReference type="STRING" id="7222.B4JN40"/>
<feature type="signal peptide" evidence="14">
    <location>
        <begin position="1"/>
        <end position="37"/>
    </location>
</feature>
<feature type="transmembrane region" description="Helical" evidence="13">
    <location>
        <begin position="233"/>
        <end position="253"/>
    </location>
</feature>
<evidence type="ECO:0000256" key="6">
    <source>
        <dbReference type="ARBA" id="ARBA00023040"/>
    </source>
</evidence>
<protein>
    <submittedName>
        <fullName evidence="16">GH24210</fullName>
    </submittedName>
</protein>
<evidence type="ECO:0000259" key="15">
    <source>
        <dbReference type="PROSITE" id="PS50262"/>
    </source>
</evidence>
<dbReference type="EMBL" id="CH916371">
    <property type="protein sequence ID" value="EDV92133.1"/>
    <property type="molecule type" value="Genomic_DNA"/>
</dbReference>
<dbReference type="PRINTS" id="PR00663">
    <property type="entry name" value="GALANINR"/>
</dbReference>
<dbReference type="eggNOG" id="KOG3656">
    <property type="taxonomic scope" value="Eukaryota"/>
</dbReference>
<keyword evidence="10" id="KW-0325">Glycoprotein</keyword>
<feature type="transmembrane region" description="Helical" evidence="13">
    <location>
        <begin position="333"/>
        <end position="355"/>
    </location>
</feature>
<evidence type="ECO:0000256" key="4">
    <source>
        <dbReference type="ARBA" id="ARBA00022692"/>
    </source>
</evidence>
<keyword evidence="7 13" id="KW-0472">Membrane</keyword>
<dbReference type="InterPro" id="IPR017452">
    <property type="entry name" value="GPCR_Rhodpsn_7TM"/>
</dbReference>
<keyword evidence="4 12" id="KW-0812">Transmembrane</keyword>
<dbReference type="FunCoup" id="B4JN40">
    <property type="interactions" value="179"/>
</dbReference>